<dbReference type="STRING" id="94869.SAMN04488529_106103"/>
<dbReference type="EMBL" id="FNJM01000006">
    <property type="protein sequence ID" value="SDP49866.1"/>
    <property type="molecule type" value="Genomic_DNA"/>
</dbReference>
<dbReference type="OrthoDB" id="9801008at2"/>
<dbReference type="RefSeq" id="WP_089969835.1">
    <property type="nucleotide sequence ID" value="NZ_CP071376.1"/>
</dbReference>
<accession>A0A1H0T8Q4</accession>
<organism evidence="1 2">
    <name type="scientific">Clostridium gasigenes</name>
    <dbReference type="NCBI Taxonomy" id="94869"/>
    <lineage>
        <taxon>Bacteria</taxon>
        <taxon>Bacillati</taxon>
        <taxon>Bacillota</taxon>
        <taxon>Clostridia</taxon>
        <taxon>Eubacteriales</taxon>
        <taxon>Clostridiaceae</taxon>
        <taxon>Clostridium</taxon>
    </lineage>
</organism>
<keyword evidence="2" id="KW-1185">Reference proteome</keyword>
<evidence type="ECO:0000313" key="1">
    <source>
        <dbReference type="EMBL" id="SDP49866.1"/>
    </source>
</evidence>
<gene>
    <name evidence="1" type="ORF">SAMN04488529_106103</name>
</gene>
<sequence length="151" mass="17794">MINLSKFTNFLVKAKQNTYCSGGKKEKSSRPNSNDYAFKMYDYYYLDSYLGNKEFIGEEIIWQNEKVFWGMNYNGRLLVEDSPHGFSRFLKEALQNVNEDSPFRGPEKFEKDNFTYECKWNGDIKFFNGNETVKHNGQEVFKLNFHGGLLK</sequence>
<dbReference type="InterPro" id="IPR043735">
    <property type="entry name" value="DUF5680"/>
</dbReference>
<evidence type="ECO:0000313" key="2">
    <source>
        <dbReference type="Proteomes" id="UP000198597"/>
    </source>
</evidence>
<dbReference type="Pfam" id="PF18931">
    <property type="entry name" value="DUF5680"/>
    <property type="match status" value="1"/>
</dbReference>
<dbReference type="GeneID" id="65309004"/>
<dbReference type="Proteomes" id="UP000198597">
    <property type="component" value="Unassembled WGS sequence"/>
</dbReference>
<reference evidence="1 2" key="1">
    <citation type="submission" date="2016-10" db="EMBL/GenBank/DDBJ databases">
        <authorList>
            <person name="de Groot N.N."/>
        </authorList>
    </citation>
    <scope>NUCLEOTIDE SEQUENCE [LARGE SCALE GENOMIC DNA]</scope>
    <source>
        <strain evidence="1 2">DSM 12272</strain>
    </source>
</reference>
<name>A0A1H0T8Q4_9CLOT</name>
<proteinExistence type="predicted"/>
<protein>
    <submittedName>
        <fullName evidence="1">Uncharacterized protein</fullName>
    </submittedName>
</protein>
<dbReference type="AlphaFoldDB" id="A0A1H0T8Q4"/>